<accession>A0A0L0HM08</accession>
<organism evidence="2 3">
    <name type="scientific">Spizellomyces punctatus (strain DAOM BR117)</name>
    <dbReference type="NCBI Taxonomy" id="645134"/>
    <lineage>
        <taxon>Eukaryota</taxon>
        <taxon>Fungi</taxon>
        <taxon>Fungi incertae sedis</taxon>
        <taxon>Chytridiomycota</taxon>
        <taxon>Chytridiomycota incertae sedis</taxon>
        <taxon>Chytridiomycetes</taxon>
        <taxon>Spizellomycetales</taxon>
        <taxon>Spizellomycetaceae</taxon>
        <taxon>Spizellomyces</taxon>
    </lineage>
</organism>
<evidence type="ECO:0000256" key="1">
    <source>
        <dbReference type="SAM" id="MobiDB-lite"/>
    </source>
</evidence>
<dbReference type="GO" id="GO:0046982">
    <property type="term" value="F:protein heterodimerization activity"/>
    <property type="evidence" value="ECO:0007669"/>
    <property type="project" value="InterPro"/>
</dbReference>
<dbReference type="STRING" id="645134.A0A0L0HM08"/>
<dbReference type="Proteomes" id="UP000053201">
    <property type="component" value="Unassembled WGS sequence"/>
</dbReference>
<keyword evidence="3" id="KW-1185">Reference proteome</keyword>
<dbReference type="OrthoDB" id="2420608at2759"/>
<dbReference type="GO" id="GO:0042393">
    <property type="term" value="F:histone binding"/>
    <property type="evidence" value="ECO:0007669"/>
    <property type="project" value="InterPro"/>
</dbReference>
<dbReference type="GeneID" id="27686199"/>
<sequence>MASEPTPTFSGFFSLASIQSICPSTPVQYGDVAHQRLQSQLRLKMAWESIYEKYGQEFHDADEIDLEKEEIVVDKGWVRNHGVHVFGKVFYQSEDAELRSDDTGLDTDRAFETPARVQVAARHMSRKRKTILDDCAMTSVKKTKCGPIVARIYTLPADDKAAQKLLYDDEAFDNLLPQHPSTAPCTPFRTLKPTGRLLKGHKTASRVPRRGTPSLAINALATPVRSRVASVLADLDLNADLDLLTTPHKTLESEASRLEKVRLSPGKKDMQLPSEEAKQGKDENGIFVRVSRGKAAARPRKWLAIKETGDVDDVVIVKVTPGKKRGVCLSAIKPDTDAKPEQFPSPACSIHMSASD</sequence>
<evidence type="ECO:0000313" key="3">
    <source>
        <dbReference type="Proteomes" id="UP000053201"/>
    </source>
</evidence>
<dbReference type="Gene3D" id="1.10.20.10">
    <property type="entry name" value="Histone, subunit A"/>
    <property type="match status" value="1"/>
</dbReference>
<reference evidence="2 3" key="1">
    <citation type="submission" date="2009-08" db="EMBL/GenBank/DDBJ databases">
        <title>The Genome Sequence of Spizellomyces punctatus strain DAOM BR117.</title>
        <authorList>
            <consortium name="The Broad Institute Genome Sequencing Platform"/>
            <person name="Russ C."/>
            <person name="Cuomo C."/>
            <person name="Shea T."/>
            <person name="Young S.K."/>
            <person name="Zeng Q."/>
            <person name="Koehrsen M."/>
            <person name="Haas B."/>
            <person name="Borodovsky M."/>
            <person name="Guigo R."/>
            <person name="Alvarado L."/>
            <person name="Berlin A."/>
            <person name="Bochicchio J."/>
            <person name="Borenstein D."/>
            <person name="Chapman S."/>
            <person name="Chen Z."/>
            <person name="Engels R."/>
            <person name="Freedman E."/>
            <person name="Gellesch M."/>
            <person name="Goldberg J."/>
            <person name="Griggs A."/>
            <person name="Gujja S."/>
            <person name="Heiman D."/>
            <person name="Hepburn T."/>
            <person name="Howarth C."/>
            <person name="Jen D."/>
            <person name="Larson L."/>
            <person name="Lewis B."/>
            <person name="Mehta T."/>
            <person name="Park D."/>
            <person name="Pearson M."/>
            <person name="Roberts A."/>
            <person name="Saif S."/>
            <person name="Shenoy N."/>
            <person name="Sisk P."/>
            <person name="Stolte C."/>
            <person name="Sykes S."/>
            <person name="Thomson T."/>
            <person name="Walk T."/>
            <person name="White J."/>
            <person name="Yandava C."/>
            <person name="Burger G."/>
            <person name="Gray M.W."/>
            <person name="Holland P.W.H."/>
            <person name="King N."/>
            <person name="Lang F.B.F."/>
            <person name="Roger A.J."/>
            <person name="Ruiz-Trillo I."/>
            <person name="Lander E."/>
            <person name="Nusbaum C."/>
        </authorList>
    </citation>
    <scope>NUCLEOTIDE SEQUENCE [LARGE SCALE GENOMIC DNA]</scope>
    <source>
        <strain evidence="2 3">DAOM BR117</strain>
    </source>
</reference>
<dbReference type="Pfam" id="PF10384">
    <property type="entry name" value="Scm3"/>
    <property type="match status" value="1"/>
</dbReference>
<evidence type="ECO:0000313" key="2">
    <source>
        <dbReference type="EMBL" id="KND02132.1"/>
    </source>
</evidence>
<dbReference type="EMBL" id="KQ257453">
    <property type="protein sequence ID" value="KND02132.1"/>
    <property type="molecule type" value="Genomic_DNA"/>
</dbReference>
<name>A0A0L0HM08_SPIPD</name>
<feature type="region of interest" description="Disordered" evidence="1">
    <location>
        <begin position="335"/>
        <end position="356"/>
    </location>
</feature>
<dbReference type="RefSeq" id="XP_016610171.1">
    <property type="nucleotide sequence ID" value="XM_016750909.1"/>
</dbReference>
<protein>
    <submittedName>
        <fullName evidence="2">Uncharacterized protein</fullName>
    </submittedName>
</protein>
<dbReference type="InParanoid" id="A0A0L0HM08"/>
<gene>
    <name evidence="2" type="ORF">SPPG_02626</name>
</gene>
<dbReference type="GO" id="GO:0005634">
    <property type="term" value="C:nucleus"/>
    <property type="evidence" value="ECO:0007669"/>
    <property type="project" value="InterPro"/>
</dbReference>
<proteinExistence type="predicted"/>
<dbReference type="InterPro" id="IPR009072">
    <property type="entry name" value="Histone-fold"/>
</dbReference>
<feature type="region of interest" description="Disordered" evidence="1">
    <location>
        <begin position="263"/>
        <end position="282"/>
    </location>
</feature>
<dbReference type="AlphaFoldDB" id="A0A0L0HM08"/>
<dbReference type="InterPro" id="IPR018465">
    <property type="entry name" value="Scm3/HJURP"/>
</dbReference>
<dbReference type="VEuPathDB" id="FungiDB:SPPG_02626"/>